<dbReference type="RefSeq" id="WP_256619230.1">
    <property type="nucleotide sequence ID" value="NZ_JANIBC010000004.1"/>
</dbReference>
<evidence type="ECO:0000313" key="3">
    <source>
        <dbReference type="EMBL" id="MCQ8185360.1"/>
    </source>
</evidence>
<organism evidence="3 4">
    <name type="scientific">Parvularcula maris</name>
    <dbReference type="NCBI Taxonomy" id="2965077"/>
    <lineage>
        <taxon>Bacteria</taxon>
        <taxon>Pseudomonadati</taxon>
        <taxon>Pseudomonadota</taxon>
        <taxon>Alphaproteobacteria</taxon>
        <taxon>Parvularculales</taxon>
        <taxon>Parvularculaceae</taxon>
        <taxon>Parvularcula</taxon>
    </lineage>
</organism>
<dbReference type="Gene3D" id="3.10.290.10">
    <property type="entry name" value="RNA-binding S4 domain"/>
    <property type="match status" value="1"/>
</dbReference>
<gene>
    <name evidence="3" type="ORF">NOG11_08135</name>
</gene>
<keyword evidence="4" id="KW-1185">Reference proteome</keyword>
<dbReference type="Proteomes" id="UP001142610">
    <property type="component" value="Unassembled WGS sequence"/>
</dbReference>
<evidence type="ECO:0000313" key="4">
    <source>
        <dbReference type="Proteomes" id="UP001142610"/>
    </source>
</evidence>
<evidence type="ECO:0000256" key="2">
    <source>
        <dbReference type="SAM" id="MobiDB-lite"/>
    </source>
</evidence>
<proteinExistence type="predicted"/>
<dbReference type="CDD" id="cd00165">
    <property type="entry name" value="S4"/>
    <property type="match status" value="1"/>
</dbReference>
<dbReference type="PROSITE" id="PS50889">
    <property type="entry name" value="S4"/>
    <property type="match status" value="1"/>
</dbReference>
<sequence length="109" mass="12244">MSEGEESARLDKWLWAVRIFKTRALAAKIISGKSPRIARNGQTLRTDKPGFKLRIGDQVTVMRGKELFVLEVLDLPGRRVSAPEAQSCYINHAEGEESHARPSTEQPTR</sequence>
<accession>A0A9X2L924</accession>
<comment type="caution">
    <text evidence="3">The sequence shown here is derived from an EMBL/GenBank/DDBJ whole genome shotgun (WGS) entry which is preliminary data.</text>
</comment>
<feature type="compositionally biased region" description="Basic and acidic residues" evidence="2">
    <location>
        <begin position="93"/>
        <end position="109"/>
    </location>
</feature>
<dbReference type="AlphaFoldDB" id="A0A9X2L924"/>
<dbReference type="EMBL" id="JANIBC010000004">
    <property type="protein sequence ID" value="MCQ8185360.1"/>
    <property type="molecule type" value="Genomic_DNA"/>
</dbReference>
<keyword evidence="1" id="KW-0694">RNA-binding</keyword>
<dbReference type="GO" id="GO:0003723">
    <property type="term" value="F:RNA binding"/>
    <property type="evidence" value="ECO:0007669"/>
    <property type="project" value="UniProtKB-KW"/>
</dbReference>
<protein>
    <submittedName>
        <fullName evidence="3">RNA-binding S4 domain-containing protein</fullName>
    </submittedName>
</protein>
<name>A0A9X2L924_9PROT</name>
<dbReference type="SUPFAM" id="SSF55174">
    <property type="entry name" value="Alpha-L RNA-binding motif"/>
    <property type="match status" value="1"/>
</dbReference>
<feature type="region of interest" description="Disordered" evidence="2">
    <location>
        <begin position="90"/>
        <end position="109"/>
    </location>
</feature>
<evidence type="ECO:0000256" key="1">
    <source>
        <dbReference type="PROSITE-ProRule" id="PRU00182"/>
    </source>
</evidence>
<dbReference type="InterPro" id="IPR036986">
    <property type="entry name" value="S4_RNA-bd_sf"/>
</dbReference>
<reference evidence="3" key="1">
    <citation type="submission" date="2022-07" db="EMBL/GenBank/DDBJ databases">
        <title>Parvularcula maris sp. nov., an algicidal bacterium isolated from seawater.</title>
        <authorList>
            <person name="Li F."/>
        </authorList>
    </citation>
    <scope>NUCLEOTIDE SEQUENCE</scope>
    <source>
        <strain evidence="3">BGMRC 0090</strain>
    </source>
</reference>